<reference evidence="1 2" key="1">
    <citation type="submission" date="2019-06" db="EMBL/GenBank/DDBJ databases">
        <title>Sequencing the genomes of 1000 actinobacteria strains.</title>
        <authorList>
            <person name="Klenk H.-P."/>
        </authorList>
    </citation>
    <scope>NUCLEOTIDE SEQUENCE [LARGE SCALE GENOMIC DNA]</scope>
    <source>
        <strain evidence="1 2">DSM 18935</strain>
    </source>
</reference>
<dbReference type="AlphaFoldDB" id="A0A560W8J5"/>
<dbReference type="Proteomes" id="UP000315628">
    <property type="component" value="Unassembled WGS sequence"/>
</dbReference>
<proteinExistence type="predicted"/>
<organism evidence="1 2">
    <name type="scientific">Marihabitans asiaticum</name>
    <dbReference type="NCBI Taxonomy" id="415218"/>
    <lineage>
        <taxon>Bacteria</taxon>
        <taxon>Bacillati</taxon>
        <taxon>Actinomycetota</taxon>
        <taxon>Actinomycetes</taxon>
        <taxon>Micrococcales</taxon>
        <taxon>Intrasporangiaceae</taxon>
        <taxon>Marihabitans</taxon>
    </lineage>
</organism>
<evidence type="ECO:0008006" key="3">
    <source>
        <dbReference type="Google" id="ProtNLM"/>
    </source>
</evidence>
<accession>A0A560W8J5</accession>
<name>A0A560W8J5_9MICO</name>
<evidence type="ECO:0000313" key="1">
    <source>
        <dbReference type="EMBL" id="TWD13845.1"/>
    </source>
</evidence>
<evidence type="ECO:0000313" key="2">
    <source>
        <dbReference type="Proteomes" id="UP000315628"/>
    </source>
</evidence>
<keyword evidence="2" id="KW-1185">Reference proteome</keyword>
<dbReference type="EMBL" id="VIUW01000004">
    <property type="protein sequence ID" value="TWD13845.1"/>
    <property type="molecule type" value="Genomic_DNA"/>
</dbReference>
<comment type="caution">
    <text evidence="1">The sequence shown here is derived from an EMBL/GenBank/DDBJ whole genome shotgun (WGS) entry which is preliminary data.</text>
</comment>
<protein>
    <recommendedName>
        <fullName evidence="3">YdhG-like domain-containing protein</fullName>
    </recommendedName>
</protein>
<sequence length="118" mass="12961">MSRVTDLDATEQRLLALLEPYREGLVEGTIYGMPSLAWPGAAKQDYLVAWKQASRQVSLYLLPVLAHPDVLEAAGEGVRAAQTGKVTFGFREVDEELAGQLSDFLGVLARRYRADHTG</sequence>
<gene>
    <name evidence="1" type="ORF">FB557_2486</name>
</gene>